<sequence length="88" mass="10206">MSENHYPLGQPHKNEVLPCLRLEVCLYFINLMFFFLIFSQKLPIKIFSSSFIISFNLIHIKRQICCCCSIFIIQSSHIKAISPSLQSP</sequence>
<keyword evidence="1" id="KW-0472">Membrane</keyword>
<name>A0A6V7Y943_MELEN</name>
<keyword evidence="1" id="KW-1133">Transmembrane helix</keyword>
<proteinExistence type="predicted"/>
<keyword evidence="1" id="KW-0812">Transmembrane</keyword>
<reference evidence="2 3" key="1">
    <citation type="submission" date="2020-08" db="EMBL/GenBank/DDBJ databases">
        <authorList>
            <person name="Koutsovoulos G."/>
            <person name="Danchin GJ E."/>
        </authorList>
    </citation>
    <scope>NUCLEOTIDE SEQUENCE [LARGE SCALE GENOMIC DNA]</scope>
</reference>
<organism evidence="2 3">
    <name type="scientific">Meloidogyne enterolobii</name>
    <name type="common">Root-knot nematode worm</name>
    <name type="synonym">Meloidogyne mayaguensis</name>
    <dbReference type="NCBI Taxonomy" id="390850"/>
    <lineage>
        <taxon>Eukaryota</taxon>
        <taxon>Metazoa</taxon>
        <taxon>Ecdysozoa</taxon>
        <taxon>Nematoda</taxon>
        <taxon>Chromadorea</taxon>
        <taxon>Rhabditida</taxon>
        <taxon>Tylenchina</taxon>
        <taxon>Tylenchomorpha</taxon>
        <taxon>Tylenchoidea</taxon>
        <taxon>Meloidogynidae</taxon>
        <taxon>Meloidogyninae</taxon>
        <taxon>Meloidogyne</taxon>
    </lineage>
</organism>
<dbReference type="EMBL" id="CAJEWN010003578">
    <property type="protein sequence ID" value="CAD2208036.1"/>
    <property type="molecule type" value="Genomic_DNA"/>
</dbReference>
<protein>
    <submittedName>
        <fullName evidence="2">Uncharacterized protein</fullName>
    </submittedName>
</protein>
<dbReference type="Proteomes" id="UP000580250">
    <property type="component" value="Unassembled WGS sequence"/>
</dbReference>
<feature type="transmembrane region" description="Helical" evidence="1">
    <location>
        <begin position="20"/>
        <end position="38"/>
    </location>
</feature>
<gene>
    <name evidence="2" type="ORF">MENT_LOCUS62031</name>
</gene>
<evidence type="ECO:0000313" key="2">
    <source>
        <dbReference type="EMBL" id="CAD2208036.1"/>
    </source>
</evidence>
<dbReference type="AlphaFoldDB" id="A0A6V7Y943"/>
<evidence type="ECO:0000256" key="1">
    <source>
        <dbReference type="SAM" id="Phobius"/>
    </source>
</evidence>
<evidence type="ECO:0000313" key="3">
    <source>
        <dbReference type="Proteomes" id="UP000580250"/>
    </source>
</evidence>
<accession>A0A6V7Y943</accession>
<comment type="caution">
    <text evidence="2">The sequence shown here is derived from an EMBL/GenBank/DDBJ whole genome shotgun (WGS) entry which is preliminary data.</text>
</comment>